<accession>A0A074V9Z7</accession>
<name>A0A074V9Z7_AURM1</name>
<dbReference type="GeneID" id="63922425"/>
<evidence type="ECO:0000313" key="1">
    <source>
        <dbReference type="EMBL" id="KEQ57460.1"/>
    </source>
</evidence>
<sequence>MQTFDWTIRESLQAVFHPPLSRFRRPLIEIRLTFNIVSENFPVPLRRQP</sequence>
<organism evidence="1 2">
    <name type="scientific">Aureobasidium melanogenum (strain CBS 110374)</name>
    <name type="common">Aureobasidium pullulans var. melanogenum</name>
    <dbReference type="NCBI Taxonomy" id="1043003"/>
    <lineage>
        <taxon>Eukaryota</taxon>
        <taxon>Fungi</taxon>
        <taxon>Dikarya</taxon>
        <taxon>Ascomycota</taxon>
        <taxon>Pezizomycotina</taxon>
        <taxon>Dothideomycetes</taxon>
        <taxon>Dothideomycetidae</taxon>
        <taxon>Dothideales</taxon>
        <taxon>Saccotheciaceae</taxon>
        <taxon>Aureobasidium</taxon>
    </lineage>
</organism>
<dbReference type="RefSeq" id="XP_040874484.1">
    <property type="nucleotide sequence ID" value="XM_041029052.1"/>
</dbReference>
<dbReference type="AlphaFoldDB" id="A0A074V9Z7"/>
<gene>
    <name evidence="1" type="ORF">M437DRAFT_89428</name>
</gene>
<reference evidence="1 2" key="1">
    <citation type="journal article" date="2014" name="BMC Genomics">
        <title>Genome sequencing of four Aureobasidium pullulans varieties: biotechnological potential, stress tolerance, and description of new species.</title>
        <authorList>
            <person name="Gostin Ar C."/>
            <person name="Ohm R.A."/>
            <person name="Kogej T."/>
            <person name="Sonjak S."/>
            <person name="Turk M."/>
            <person name="Zajc J."/>
            <person name="Zalar P."/>
            <person name="Grube M."/>
            <person name="Sun H."/>
            <person name="Han J."/>
            <person name="Sharma A."/>
            <person name="Chiniquy J."/>
            <person name="Ngan C.Y."/>
            <person name="Lipzen A."/>
            <person name="Barry K."/>
            <person name="Grigoriev I.V."/>
            <person name="Gunde-Cimerman N."/>
        </authorList>
    </citation>
    <scope>NUCLEOTIDE SEQUENCE [LARGE SCALE GENOMIC DNA]</scope>
    <source>
        <strain evidence="1 2">CBS 110374</strain>
    </source>
</reference>
<proteinExistence type="predicted"/>
<evidence type="ECO:0000313" key="2">
    <source>
        <dbReference type="Proteomes" id="UP000030672"/>
    </source>
</evidence>
<keyword evidence="2" id="KW-1185">Reference proteome</keyword>
<dbReference type="EMBL" id="KL584961">
    <property type="protein sequence ID" value="KEQ57460.1"/>
    <property type="molecule type" value="Genomic_DNA"/>
</dbReference>
<dbReference type="Proteomes" id="UP000030672">
    <property type="component" value="Unassembled WGS sequence"/>
</dbReference>
<protein>
    <submittedName>
        <fullName evidence="1">Uncharacterized protein</fullName>
    </submittedName>
</protein>
<dbReference type="HOGENOM" id="CLU_3142783_0_0_1"/>